<reference evidence="4" key="1">
    <citation type="journal article" date="2019" name="Int. J. Syst. Evol. Microbiol.">
        <title>The Global Catalogue of Microorganisms (GCM) 10K type strain sequencing project: providing services to taxonomists for standard genome sequencing and annotation.</title>
        <authorList>
            <consortium name="The Broad Institute Genomics Platform"/>
            <consortium name="The Broad Institute Genome Sequencing Center for Infectious Disease"/>
            <person name="Wu L."/>
            <person name="Ma J."/>
        </authorList>
    </citation>
    <scope>NUCLEOTIDE SEQUENCE [LARGE SCALE GENOMIC DNA]</scope>
    <source>
        <strain evidence="4">JCM 17626</strain>
    </source>
</reference>
<sequence>MHKVKVNDQFLFEIEQKDSALFVNGEAVQLDLSTLGNSNTHVLYQNRSFNTELVEISRAEKTCKIKVNGNIYQISIEDQFDVLLKQLGLDNLTSNKVSEIKAPMPGLVLKVLAEENAEVKKGDNLLILEAMKMENILKSSTDGVIKKVLVKQGDKVEKNQILVQFK</sequence>
<proteinExistence type="predicted"/>
<dbReference type="PANTHER" id="PTHR45266">
    <property type="entry name" value="OXALOACETATE DECARBOXYLASE ALPHA CHAIN"/>
    <property type="match status" value="1"/>
</dbReference>
<dbReference type="EMBL" id="BAABBY010000007">
    <property type="protein sequence ID" value="GAA4206908.1"/>
    <property type="molecule type" value="Genomic_DNA"/>
</dbReference>
<dbReference type="InterPro" id="IPR000089">
    <property type="entry name" value="Biotin_lipoyl"/>
</dbReference>
<protein>
    <submittedName>
        <fullName evidence="3">Acetyl-CoA carboxylase biotin carboxyl carrier protein subunit</fullName>
    </submittedName>
</protein>
<dbReference type="CDD" id="cd06850">
    <property type="entry name" value="biotinyl_domain"/>
    <property type="match status" value="1"/>
</dbReference>
<organism evidence="3 4">
    <name type="scientific">Pedobacter jeongneungensis</name>
    <dbReference type="NCBI Taxonomy" id="947309"/>
    <lineage>
        <taxon>Bacteria</taxon>
        <taxon>Pseudomonadati</taxon>
        <taxon>Bacteroidota</taxon>
        <taxon>Sphingobacteriia</taxon>
        <taxon>Sphingobacteriales</taxon>
        <taxon>Sphingobacteriaceae</taxon>
        <taxon>Pedobacter</taxon>
    </lineage>
</organism>
<dbReference type="Pfam" id="PF00364">
    <property type="entry name" value="Biotin_lipoyl"/>
    <property type="match status" value="1"/>
</dbReference>
<comment type="caution">
    <text evidence="3">The sequence shown here is derived from an EMBL/GenBank/DDBJ whole genome shotgun (WGS) entry which is preliminary data.</text>
</comment>
<evidence type="ECO:0000313" key="3">
    <source>
        <dbReference type="EMBL" id="GAA4206908.1"/>
    </source>
</evidence>
<dbReference type="InterPro" id="IPR050709">
    <property type="entry name" value="Biotin_Carboxyl_Carrier/Decarb"/>
</dbReference>
<name>A0ABP8BHA0_9SPHI</name>
<dbReference type="RefSeq" id="WP_344852129.1">
    <property type="nucleotide sequence ID" value="NZ_BAABBY010000007.1"/>
</dbReference>
<dbReference type="InterPro" id="IPR001882">
    <property type="entry name" value="Biotin_BS"/>
</dbReference>
<dbReference type="PANTHER" id="PTHR45266:SF3">
    <property type="entry name" value="OXALOACETATE DECARBOXYLASE ALPHA CHAIN"/>
    <property type="match status" value="1"/>
</dbReference>
<keyword evidence="1" id="KW-0092">Biotin</keyword>
<dbReference type="Gene3D" id="2.40.50.100">
    <property type="match status" value="1"/>
</dbReference>
<gene>
    <name evidence="3" type="ORF">GCM10022289_28460</name>
</gene>
<keyword evidence="4" id="KW-1185">Reference proteome</keyword>
<dbReference type="PROSITE" id="PS50968">
    <property type="entry name" value="BIOTINYL_LIPOYL"/>
    <property type="match status" value="1"/>
</dbReference>
<feature type="domain" description="Lipoyl-binding" evidence="2">
    <location>
        <begin position="87"/>
        <end position="166"/>
    </location>
</feature>
<dbReference type="PROSITE" id="PS00188">
    <property type="entry name" value="BIOTIN"/>
    <property type="match status" value="1"/>
</dbReference>
<evidence type="ECO:0000259" key="2">
    <source>
        <dbReference type="PROSITE" id="PS50968"/>
    </source>
</evidence>
<evidence type="ECO:0000313" key="4">
    <source>
        <dbReference type="Proteomes" id="UP001501772"/>
    </source>
</evidence>
<dbReference type="SUPFAM" id="SSF51230">
    <property type="entry name" value="Single hybrid motif"/>
    <property type="match status" value="1"/>
</dbReference>
<accession>A0ABP8BHA0</accession>
<dbReference type="Proteomes" id="UP001501772">
    <property type="component" value="Unassembled WGS sequence"/>
</dbReference>
<evidence type="ECO:0000256" key="1">
    <source>
        <dbReference type="ARBA" id="ARBA00023267"/>
    </source>
</evidence>
<dbReference type="InterPro" id="IPR011053">
    <property type="entry name" value="Single_hybrid_motif"/>
</dbReference>